<accession>A0ABZ3DU80</accession>
<keyword evidence="3" id="KW-1185">Reference proteome</keyword>
<gene>
    <name evidence="2" type="ORF">OHZ10_21940</name>
</gene>
<name>A0ABZ3DU80_9BURK</name>
<dbReference type="RefSeq" id="WP_342705785.1">
    <property type="nucleotide sequence ID" value="NZ_CP109822.1"/>
</dbReference>
<protein>
    <submittedName>
        <fullName evidence="2">Uncharacterized protein</fullName>
    </submittedName>
</protein>
<sequence>MKNDDKPSVGMTQSGADGPKDDHTGGASFLRIRFPEGNSVFEGLNSLQVLVFESGSMSGNIREIGRVEIRDLSQVMRQ</sequence>
<reference evidence="2 3" key="1">
    <citation type="submission" date="2022-10" db="EMBL/GenBank/DDBJ databases">
        <title>Genomic of Burkholderia cepacia PN-1.</title>
        <authorList>
            <person name="Yang Y."/>
            <person name="Guan H."/>
            <person name="Huang J."/>
        </authorList>
    </citation>
    <scope>NUCLEOTIDE SEQUENCE [LARGE SCALE GENOMIC DNA]</scope>
    <source>
        <strain evidence="2 3">PN-1</strain>
    </source>
</reference>
<dbReference type="Proteomes" id="UP001448498">
    <property type="component" value="Chromosome 3"/>
</dbReference>
<evidence type="ECO:0000313" key="3">
    <source>
        <dbReference type="Proteomes" id="UP001448498"/>
    </source>
</evidence>
<evidence type="ECO:0000256" key="1">
    <source>
        <dbReference type="SAM" id="MobiDB-lite"/>
    </source>
</evidence>
<feature type="region of interest" description="Disordered" evidence="1">
    <location>
        <begin position="1"/>
        <end position="28"/>
    </location>
</feature>
<evidence type="ECO:0000313" key="2">
    <source>
        <dbReference type="EMBL" id="XAE52198.1"/>
    </source>
</evidence>
<organism evidence="2 3">
    <name type="scientific">Burkholderia arboris</name>
    <dbReference type="NCBI Taxonomy" id="488730"/>
    <lineage>
        <taxon>Bacteria</taxon>
        <taxon>Pseudomonadati</taxon>
        <taxon>Pseudomonadota</taxon>
        <taxon>Betaproteobacteria</taxon>
        <taxon>Burkholderiales</taxon>
        <taxon>Burkholderiaceae</taxon>
        <taxon>Burkholderia</taxon>
        <taxon>Burkholderia cepacia complex</taxon>
    </lineage>
</organism>
<dbReference type="EMBL" id="CP109822">
    <property type="protein sequence ID" value="XAE52198.1"/>
    <property type="molecule type" value="Genomic_DNA"/>
</dbReference>
<proteinExistence type="predicted"/>